<keyword evidence="3 5" id="KW-1133">Transmembrane helix</keyword>
<evidence type="ECO:0000313" key="6">
    <source>
        <dbReference type="EMBL" id="TQV73003.1"/>
    </source>
</evidence>
<comment type="caution">
    <text evidence="6">The sequence shown here is derived from an EMBL/GenBank/DDBJ whole genome shotgun (WGS) entry which is preliminary data.</text>
</comment>
<feature type="transmembrane region" description="Helical" evidence="5">
    <location>
        <begin position="412"/>
        <end position="430"/>
    </location>
</feature>
<dbReference type="Gene3D" id="1.20.1740.10">
    <property type="entry name" value="Amino acid/polyamine transporter I"/>
    <property type="match status" value="1"/>
</dbReference>
<evidence type="ECO:0000256" key="5">
    <source>
        <dbReference type="SAM" id="Phobius"/>
    </source>
</evidence>
<dbReference type="RefSeq" id="WP_142943141.1">
    <property type="nucleotide sequence ID" value="NZ_VIKR01000004.1"/>
</dbReference>
<proteinExistence type="predicted"/>
<evidence type="ECO:0000256" key="1">
    <source>
        <dbReference type="ARBA" id="ARBA00004141"/>
    </source>
</evidence>
<dbReference type="PIRSF" id="PIRSF006060">
    <property type="entry name" value="AA_transporter"/>
    <property type="match status" value="1"/>
</dbReference>
<evidence type="ECO:0000313" key="7">
    <source>
        <dbReference type="Proteomes" id="UP000317839"/>
    </source>
</evidence>
<dbReference type="EMBL" id="VIKR01000004">
    <property type="protein sequence ID" value="TQV73003.1"/>
    <property type="molecule type" value="Genomic_DNA"/>
</dbReference>
<dbReference type="OrthoDB" id="9804700at2"/>
<evidence type="ECO:0000256" key="2">
    <source>
        <dbReference type="ARBA" id="ARBA00022692"/>
    </source>
</evidence>
<dbReference type="InterPro" id="IPR050598">
    <property type="entry name" value="AminoAcid_Transporter"/>
</dbReference>
<keyword evidence="7" id="KW-1185">Reference proteome</keyword>
<protein>
    <submittedName>
        <fullName evidence="6">Amino acid permease</fullName>
    </submittedName>
</protein>
<dbReference type="Proteomes" id="UP000317839">
    <property type="component" value="Unassembled WGS sequence"/>
</dbReference>
<dbReference type="GO" id="GO:0015179">
    <property type="term" value="F:L-amino acid transmembrane transporter activity"/>
    <property type="evidence" value="ECO:0007669"/>
    <property type="project" value="TreeGrafter"/>
</dbReference>
<evidence type="ECO:0000256" key="4">
    <source>
        <dbReference type="ARBA" id="ARBA00023136"/>
    </source>
</evidence>
<feature type="transmembrane region" description="Helical" evidence="5">
    <location>
        <begin position="86"/>
        <end position="115"/>
    </location>
</feature>
<keyword evidence="4 5" id="KW-0472">Membrane</keyword>
<organism evidence="6 7">
    <name type="scientific">Aliikangiella marina</name>
    <dbReference type="NCBI Taxonomy" id="1712262"/>
    <lineage>
        <taxon>Bacteria</taxon>
        <taxon>Pseudomonadati</taxon>
        <taxon>Pseudomonadota</taxon>
        <taxon>Gammaproteobacteria</taxon>
        <taxon>Oceanospirillales</taxon>
        <taxon>Pleioneaceae</taxon>
        <taxon>Aliikangiella</taxon>
    </lineage>
</organism>
<reference evidence="6 7" key="1">
    <citation type="submission" date="2019-06" db="EMBL/GenBank/DDBJ databases">
        <title>Draft genome of Aliikangiella marina GYP-15.</title>
        <authorList>
            <person name="Wang G."/>
        </authorList>
    </citation>
    <scope>NUCLEOTIDE SEQUENCE [LARGE SCALE GENOMIC DNA]</scope>
    <source>
        <strain evidence="6 7">GYP-15</strain>
    </source>
</reference>
<feature type="transmembrane region" description="Helical" evidence="5">
    <location>
        <begin position="229"/>
        <end position="251"/>
    </location>
</feature>
<name>A0A545T701_9GAMM</name>
<accession>A0A545T701</accession>
<comment type="subcellular location">
    <subcellularLocation>
        <location evidence="1">Membrane</location>
        <topology evidence="1">Multi-pass membrane protein</topology>
    </subcellularLocation>
</comment>
<gene>
    <name evidence="6" type="ORF">FLL45_16200</name>
</gene>
<dbReference type="AlphaFoldDB" id="A0A545T701"/>
<dbReference type="GO" id="GO:0016020">
    <property type="term" value="C:membrane"/>
    <property type="evidence" value="ECO:0007669"/>
    <property type="project" value="UniProtKB-SubCell"/>
</dbReference>
<dbReference type="PANTHER" id="PTHR11785">
    <property type="entry name" value="AMINO ACID TRANSPORTER"/>
    <property type="match status" value="1"/>
</dbReference>
<feature type="transmembrane region" description="Helical" evidence="5">
    <location>
        <begin position="190"/>
        <end position="209"/>
    </location>
</feature>
<dbReference type="Pfam" id="PF13520">
    <property type="entry name" value="AA_permease_2"/>
    <property type="match status" value="1"/>
</dbReference>
<feature type="transmembrane region" description="Helical" evidence="5">
    <location>
        <begin position="351"/>
        <end position="372"/>
    </location>
</feature>
<dbReference type="PANTHER" id="PTHR11785:SF512">
    <property type="entry name" value="SOBREMESA, ISOFORM B"/>
    <property type="match status" value="1"/>
</dbReference>
<evidence type="ECO:0000256" key="3">
    <source>
        <dbReference type="ARBA" id="ARBA00022989"/>
    </source>
</evidence>
<feature type="transmembrane region" description="Helical" evidence="5">
    <location>
        <begin position="121"/>
        <end position="139"/>
    </location>
</feature>
<sequence>MSHEPSQKFTAKTAIAVVVANMIGTGVFTSLGFQLLDIQSGFALLMLWVVGGITALCGALTYAELGAALPRSGGEYNFLTHSYHPIAGFISGWVSSTIGFAAPVALAAITFGAYLSSVFPILSKTWLAVTLIILLTVVHGSTHRKSAGLQWIFTLIKLLLIALFCIAAIIVVEQPQPISFTPSVDDLESVLSGAFAVSLIYVSYAYNGWNAATYLSSELEEPQKSLPQILLTGTALVLVAYVALNFVFLYSTPISSMQGKVEIGYVVAQSLFGETGAAMTGIVMSLLLISTVSAMTMAGPRVLHVIGEDFPIFKSLAKLNRSGIPQRAIYFQSMIALIFVVTSSFESILVFSGFALALNNFFAVLGIFILRIRRPELSRPYKTWLFPIPPIVFLILIGWTLLFILKQRPEEAYMSLLLIFSGAVFYWVSVKLGDKSSQ</sequence>
<feature type="transmembrane region" description="Helical" evidence="5">
    <location>
        <begin position="12"/>
        <end position="36"/>
    </location>
</feature>
<keyword evidence="2 5" id="KW-0812">Transmembrane</keyword>
<feature type="transmembrane region" description="Helical" evidence="5">
    <location>
        <begin position="263"/>
        <end position="289"/>
    </location>
</feature>
<feature type="transmembrane region" description="Helical" evidence="5">
    <location>
        <begin position="42"/>
        <end position="65"/>
    </location>
</feature>
<feature type="transmembrane region" description="Helical" evidence="5">
    <location>
        <begin position="151"/>
        <end position="170"/>
    </location>
</feature>
<feature type="transmembrane region" description="Helical" evidence="5">
    <location>
        <begin position="384"/>
        <end position="406"/>
    </location>
</feature>
<dbReference type="InterPro" id="IPR002293">
    <property type="entry name" value="AA/rel_permease1"/>
</dbReference>